<sequence length="36" mass="4053">MKFNPSQGHKTPLYGEVILNPAKNLLLKFLQTGKIL</sequence>
<dbReference type="Proteomes" id="UP000239425">
    <property type="component" value="Unassembled WGS sequence"/>
</dbReference>
<dbReference type="AlphaFoldDB" id="A0A2S5R7N5"/>
<dbReference type="EMBL" id="PHHC01000131">
    <property type="protein sequence ID" value="PPE03192.1"/>
    <property type="molecule type" value="Genomic_DNA"/>
</dbReference>
<protein>
    <submittedName>
        <fullName evidence="1">Uncharacterized protein</fullName>
    </submittedName>
</protein>
<comment type="caution">
    <text evidence="1">The sequence shown here is derived from an EMBL/GenBank/DDBJ whole genome shotgun (WGS) entry which is preliminary data.</text>
</comment>
<gene>
    <name evidence="1" type="ORF">HCUR_01370</name>
</gene>
<name>A0A2S5R7N5_9PROT</name>
<evidence type="ECO:0000313" key="2">
    <source>
        <dbReference type="Proteomes" id="UP000239425"/>
    </source>
</evidence>
<evidence type="ECO:0000313" key="1">
    <source>
        <dbReference type="EMBL" id="PPE03192.1"/>
    </source>
</evidence>
<accession>A0A2S5R7N5</accession>
<reference evidence="1 2" key="1">
    <citation type="submission" date="2017-11" db="EMBL/GenBank/DDBJ databases">
        <title>Comparative genomic analysis of Holospora spp., intranuclear symbionts of paramecia.</title>
        <authorList>
            <person name="Garushyants S.K."/>
            <person name="Beliavskaya A."/>
            <person name="Malko D.B."/>
            <person name="Logacheva M.D."/>
            <person name="Rautian M.S."/>
            <person name="Gelfand M.S."/>
        </authorList>
    </citation>
    <scope>NUCLEOTIDE SEQUENCE [LARGE SCALE GENOMIC DNA]</scope>
    <source>
        <strain evidence="2">02AZ16</strain>
    </source>
</reference>
<proteinExistence type="predicted"/>
<keyword evidence="2" id="KW-1185">Reference proteome</keyword>
<organism evidence="1 2">
    <name type="scientific">Holospora curviuscula</name>
    <dbReference type="NCBI Taxonomy" id="1082868"/>
    <lineage>
        <taxon>Bacteria</taxon>
        <taxon>Pseudomonadati</taxon>
        <taxon>Pseudomonadota</taxon>
        <taxon>Alphaproteobacteria</taxon>
        <taxon>Holosporales</taxon>
        <taxon>Holosporaceae</taxon>
        <taxon>Holospora</taxon>
    </lineage>
</organism>